<evidence type="ECO:0000259" key="3">
    <source>
        <dbReference type="Pfam" id="PF00294"/>
    </source>
</evidence>
<keyword evidence="2" id="KW-0418">Kinase</keyword>
<dbReference type="InParanoid" id="F5YFL9"/>
<dbReference type="Gene3D" id="3.40.1190.20">
    <property type="match status" value="1"/>
</dbReference>
<dbReference type="Proteomes" id="UP000009222">
    <property type="component" value="Chromosome"/>
</dbReference>
<protein>
    <submittedName>
        <fullName evidence="4">PfkB domain protein</fullName>
    </submittedName>
</protein>
<evidence type="ECO:0000256" key="1">
    <source>
        <dbReference type="ARBA" id="ARBA00022679"/>
    </source>
</evidence>
<accession>F5YFL9</accession>
<dbReference type="InterPro" id="IPR011611">
    <property type="entry name" value="PfkB_dom"/>
</dbReference>
<name>F5YFL9_LEAAZ</name>
<dbReference type="GO" id="GO:0005829">
    <property type="term" value="C:cytosol"/>
    <property type="evidence" value="ECO:0007669"/>
    <property type="project" value="TreeGrafter"/>
</dbReference>
<keyword evidence="5" id="KW-1185">Reference proteome</keyword>
<evidence type="ECO:0000313" key="5">
    <source>
        <dbReference type="Proteomes" id="UP000009222"/>
    </source>
</evidence>
<sequence length="333" mass="35429">MNRKGICVAGNMIVDILYPVQGLPKPGELTSIQEGITRASGGALCNVIGDLALMDPGLPLTALGRIGNDTEGDFILDQMKKHKNIDLSNVIREGKTSFTAVMADQISKERSFFHYRGANARFCEEDINWDKIDTAFLHIGYILLLDTLDSEDAEYGTKMARLLCHAKERGIKTSIDVVSEAGDRFKRLVPPSLKYADYCVINEVEAGQVTGVELRDASGGLIKNNIPRALEKIMNFGVSTWAVIHSPEGGYGIDGKGSCKESPTINLPPGYIKGKVGAGDAFCSGVLYAASQGGSLEAGLELGNAAAAASLSAPGATEGMKPVSVLKTLRASF</sequence>
<organism evidence="4 5">
    <name type="scientific">Leadbettera azotonutricia (strain ATCC BAA-888 / DSM 13862 / ZAS-9)</name>
    <name type="common">Treponema azotonutricium</name>
    <dbReference type="NCBI Taxonomy" id="545695"/>
    <lineage>
        <taxon>Bacteria</taxon>
        <taxon>Pseudomonadati</taxon>
        <taxon>Spirochaetota</taxon>
        <taxon>Spirochaetia</taxon>
        <taxon>Spirochaetales</taxon>
        <taxon>Breznakiellaceae</taxon>
        <taxon>Leadbettera</taxon>
    </lineage>
</organism>
<dbReference type="STRING" id="545695.TREAZ_0058"/>
<dbReference type="Pfam" id="PF00294">
    <property type="entry name" value="PfkB"/>
    <property type="match status" value="1"/>
</dbReference>
<dbReference type="SUPFAM" id="SSF53613">
    <property type="entry name" value="Ribokinase-like"/>
    <property type="match status" value="1"/>
</dbReference>
<dbReference type="PANTHER" id="PTHR10584">
    <property type="entry name" value="SUGAR KINASE"/>
    <property type="match status" value="1"/>
</dbReference>
<reference evidence="4 5" key="2">
    <citation type="journal article" date="2011" name="ISME J.">
        <title>RNA-seq reveals cooperative metabolic interactions between two termite-gut spirochete species in co-culture.</title>
        <authorList>
            <person name="Rosenthal A.Z."/>
            <person name="Matson E.G."/>
            <person name="Eldar A."/>
            <person name="Leadbetter J.R."/>
        </authorList>
    </citation>
    <scope>NUCLEOTIDE SEQUENCE [LARGE SCALE GENOMIC DNA]</scope>
    <source>
        <strain evidence="5">ATCC BAA-888 / DSM 13862 / ZAS-9</strain>
    </source>
</reference>
<evidence type="ECO:0000313" key="4">
    <source>
        <dbReference type="EMBL" id="AEF81236.1"/>
    </source>
</evidence>
<dbReference type="PANTHER" id="PTHR10584:SF166">
    <property type="entry name" value="RIBOKINASE"/>
    <property type="match status" value="1"/>
</dbReference>
<reference evidence="5" key="1">
    <citation type="submission" date="2009-12" db="EMBL/GenBank/DDBJ databases">
        <title>Complete sequence of Treponema azotonutricium strain ZAS-9.</title>
        <authorList>
            <person name="Tetu S.G."/>
            <person name="Matson E."/>
            <person name="Ren Q."/>
            <person name="Seshadri R."/>
            <person name="Elbourne L."/>
            <person name="Hassan K.A."/>
            <person name="Durkin A."/>
            <person name="Radune D."/>
            <person name="Mohamoud Y."/>
            <person name="Shay R."/>
            <person name="Jin S."/>
            <person name="Zhang X."/>
            <person name="Lucey K."/>
            <person name="Ballor N.R."/>
            <person name="Ottesen E."/>
            <person name="Rosenthal R."/>
            <person name="Allen A."/>
            <person name="Leadbetter J.R."/>
            <person name="Paulsen I.T."/>
        </authorList>
    </citation>
    <scope>NUCLEOTIDE SEQUENCE [LARGE SCALE GENOMIC DNA]</scope>
    <source>
        <strain evidence="5">ATCC BAA-888 / DSM 13862 / ZAS-9</strain>
    </source>
</reference>
<dbReference type="HOGENOM" id="CLU_027634_4_0_12"/>
<dbReference type="eggNOG" id="COG0524">
    <property type="taxonomic scope" value="Bacteria"/>
</dbReference>
<dbReference type="EMBL" id="CP001841">
    <property type="protein sequence ID" value="AEF81236.1"/>
    <property type="molecule type" value="Genomic_DNA"/>
</dbReference>
<dbReference type="GO" id="GO:0016301">
    <property type="term" value="F:kinase activity"/>
    <property type="evidence" value="ECO:0007669"/>
    <property type="project" value="UniProtKB-KW"/>
</dbReference>
<dbReference type="OrthoDB" id="9813569at2"/>
<feature type="domain" description="Carbohydrate kinase PfkB" evidence="3">
    <location>
        <begin position="5"/>
        <end position="319"/>
    </location>
</feature>
<gene>
    <name evidence="4" type="ordered locus">TREAZ_0058</name>
</gene>
<keyword evidence="1" id="KW-0808">Transferase</keyword>
<proteinExistence type="predicted"/>
<dbReference type="InterPro" id="IPR029056">
    <property type="entry name" value="Ribokinase-like"/>
</dbReference>
<evidence type="ECO:0000256" key="2">
    <source>
        <dbReference type="ARBA" id="ARBA00022777"/>
    </source>
</evidence>
<dbReference type="AlphaFoldDB" id="F5YFL9"/>
<dbReference type="KEGG" id="taz:TREAZ_0058"/>
<dbReference type="RefSeq" id="WP_015711864.1">
    <property type="nucleotide sequence ID" value="NC_015577.1"/>
</dbReference>